<keyword evidence="3" id="KW-1185">Reference proteome</keyword>
<accession>A0A9E7V2L6</accession>
<dbReference type="SMART" id="SM00530">
    <property type="entry name" value="HTH_XRE"/>
    <property type="match status" value="1"/>
</dbReference>
<evidence type="ECO:0000313" key="2">
    <source>
        <dbReference type="EMBL" id="UYM26593.1"/>
    </source>
</evidence>
<name>A0A9E7V2L6_9CAUD</name>
<dbReference type="EMBL" id="OP580516">
    <property type="protein sequence ID" value="UYM26593.1"/>
    <property type="molecule type" value="Genomic_DNA"/>
</dbReference>
<feature type="domain" description="HTH cro/C1-type" evidence="1">
    <location>
        <begin position="16"/>
        <end position="70"/>
    </location>
</feature>
<organism evidence="2 3">
    <name type="scientific">Arthrobacter phage Bauer</name>
    <dbReference type="NCBI Taxonomy" id="2985648"/>
    <lineage>
        <taxon>Viruses</taxon>
        <taxon>Duplodnaviria</taxon>
        <taxon>Heunggongvirae</taxon>
        <taxon>Uroviricota</taxon>
        <taxon>Caudoviricetes</taxon>
        <taxon>Bauervirus</taxon>
        <taxon>Bauervirus bauer</taxon>
    </lineage>
</organism>
<dbReference type="CDD" id="cd00093">
    <property type="entry name" value="HTH_XRE"/>
    <property type="match status" value="1"/>
</dbReference>
<gene>
    <name evidence="2" type="primary">44</name>
    <name evidence="2" type="ORF">SEA_BAUER_44</name>
</gene>
<sequence>MGTENDRIWPVITQNIEQALKNQGLNRNALADKSRIPKSTLYRNIEQPEKFTGRELGQIAEALGLPLEALITAAA</sequence>
<reference evidence="2" key="1">
    <citation type="submission" date="2022-10" db="EMBL/GenBank/DDBJ databases">
        <authorList>
            <person name="Shreffler J."/>
            <person name="Spring A.M."/>
            <person name="Klyczek K."/>
            <person name="Garlena R.A."/>
            <person name="Russell D.A."/>
            <person name="Pope W.H."/>
            <person name="Jacobs-Sera D."/>
            <person name="Hatfull G.F."/>
        </authorList>
    </citation>
    <scope>NUCLEOTIDE SEQUENCE</scope>
</reference>
<dbReference type="InterPro" id="IPR010982">
    <property type="entry name" value="Lambda_DNA-bd_dom_sf"/>
</dbReference>
<dbReference type="InterPro" id="IPR001387">
    <property type="entry name" value="Cro/C1-type_HTH"/>
</dbReference>
<dbReference type="SUPFAM" id="SSF47413">
    <property type="entry name" value="lambda repressor-like DNA-binding domains"/>
    <property type="match status" value="1"/>
</dbReference>
<proteinExistence type="predicted"/>
<dbReference type="Pfam" id="PF01381">
    <property type="entry name" value="HTH_3"/>
    <property type="match status" value="1"/>
</dbReference>
<dbReference type="KEGG" id="vg:80034708"/>
<dbReference type="GO" id="GO:0003677">
    <property type="term" value="F:DNA binding"/>
    <property type="evidence" value="ECO:0007669"/>
    <property type="project" value="InterPro"/>
</dbReference>
<dbReference type="Gene3D" id="1.10.260.40">
    <property type="entry name" value="lambda repressor-like DNA-binding domains"/>
    <property type="match status" value="1"/>
</dbReference>
<dbReference type="GeneID" id="80034708"/>
<dbReference type="Proteomes" id="UP001156221">
    <property type="component" value="Segment"/>
</dbReference>
<protein>
    <submittedName>
        <fullName evidence="2">Helix-turn-helix DNA binding domain protein</fullName>
    </submittedName>
</protein>
<dbReference type="PROSITE" id="PS50943">
    <property type="entry name" value="HTH_CROC1"/>
    <property type="match status" value="1"/>
</dbReference>
<evidence type="ECO:0000259" key="1">
    <source>
        <dbReference type="PROSITE" id="PS50943"/>
    </source>
</evidence>
<evidence type="ECO:0000313" key="3">
    <source>
        <dbReference type="Proteomes" id="UP001156221"/>
    </source>
</evidence>
<dbReference type="RefSeq" id="YP_010761337.1">
    <property type="nucleotide sequence ID" value="NC_073594.1"/>
</dbReference>